<comment type="subcellular location">
    <subcellularLocation>
        <location evidence="1">Cell membrane</location>
        <topology evidence="1">Multi-pass membrane protein</topology>
    </subcellularLocation>
</comment>
<feature type="transmembrane region" description="Helical" evidence="9">
    <location>
        <begin position="363"/>
        <end position="387"/>
    </location>
</feature>
<dbReference type="EMBL" id="JBHSAB010000023">
    <property type="protein sequence ID" value="MFC3909312.1"/>
    <property type="molecule type" value="Genomic_DNA"/>
</dbReference>
<protein>
    <submittedName>
        <fullName evidence="11">MFS transporter</fullName>
    </submittedName>
</protein>
<feature type="transmembrane region" description="Helical" evidence="9">
    <location>
        <begin position="47"/>
        <end position="68"/>
    </location>
</feature>
<dbReference type="InterPro" id="IPR020846">
    <property type="entry name" value="MFS_dom"/>
</dbReference>
<dbReference type="InterPro" id="IPR051084">
    <property type="entry name" value="H+-coupled_symporters"/>
</dbReference>
<feature type="transmembrane region" description="Helical" evidence="9">
    <location>
        <begin position="142"/>
        <end position="165"/>
    </location>
</feature>
<evidence type="ECO:0000256" key="1">
    <source>
        <dbReference type="ARBA" id="ARBA00004651"/>
    </source>
</evidence>
<dbReference type="SUPFAM" id="SSF103473">
    <property type="entry name" value="MFS general substrate transporter"/>
    <property type="match status" value="1"/>
</dbReference>
<feature type="transmembrane region" description="Helical" evidence="9">
    <location>
        <begin position="237"/>
        <end position="261"/>
    </location>
</feature>
<evidence type="ECO:0000256" key="5">
    <source>
        <dbReference type="ARBA" id="ARBA00022692"/>
    </source>
</evidence>
<dbReference type="InterPro" id="IPR005828">
    <property type="entry name" value="MFS_sugar_transport-like"/>
</dbReference>
<dbReference type="Proteomes" id="UP001595758">
    <property type="component" value="Unassembled WGS sequence"/>
</dbReference>
<feature type="transmembrane region" description="Helical" evidence="9">
    <location>
        <begin position="393"/>
        <end position="412"/>
    </location>
</feature>
<evidence type="ECO:0000256" key="2">
    <source>
        <dbReference type="ARBA" id="ARBA00008240"/>
    </source>
</evidence>
<keyword evidence="7 9" id="KW-1133">Transmembrane helix</keyword>
<sequence>MLSVSKRTIIAGAIGNALEMYDYVIWGLFSVYLTKTFLPPNSKLSDIFFLFLLTYILRPIGSLVGGVLADQAGRKKILTLSIFLMGICTTIVGLLPSYAHIGVISVFLLLFIRLIQVFAVGSEYISSIALLIESCDQKKRGYYGSWAAFGVNFGVLISSLFGALILQLVDLHILPEWGWRFAFILAFLTMLIGFWIRNSLPESLEFIIDNARSEKKAFNDILYETLRVFKYQTFDTLVVFSLVCFGVSTTILIFIYVPIHISTINHMHNTESFIINSFSLALLIVLIPVFGLISDYVGRAKTVFMGCVTMSLFSLPYFSVISSGGFYQVLLAHILIAIPCACIFAVTPVLITEIFPLSIRCSITNLVYSLAACLGGGVTPMIAFKLVPYGNSLPGVVLVVLGIINIALLKAYQKRVLQRKSELFVYIRQS</sequence>
<feature type="domain" description="Major facilitator superfamily (MFS) profile" evidence="10">
    <location>
        <begin position="8"/>
        <end position="414"/>
    </location>
</feature>
<evidence type="ECO:0000256" key="6">
    <source>
        <dbReference type="ARBA" id="ARBA00022847"/>
    </source>
</evidence>
<dbReference type="Pfam" id="PF00083">
    <property type="entry name" value="Sugar_tr"/>
    <property type="match status" value="1"/>
</dbReference>
<evidence type="ECO:0000256" key="4">
    <source>
        <dbReference type="ARBA" id="ARBA00022475"/>
    </source>
</evidence>
<evidence type="ECO:0000259" key="10">
    <source>
        <dbReference type="PROSITE" id="PS50850"/>
    </source>
</evidence>
<comment type="similarity">
    <text evidence="2">Belongs to the major facilitator superfamily. Metabolite:H+ Symporter (MHS) family (TC 2.A.1.6) family.</text>
</comment>
<dbReference type="InterPro" id="IPR036259">
    <property type="entry name" value="MFS_trans_sf"/>
</dbReference>
<feature type="transmembrane region" description="Helical" evidence="9">
    <location>
        <begin position="273"/>
        <end position="293"/>
    </location>
</feature>
<feature type="transmembrane region" description="Helical" evidence="9">
    <location>
        <begin position="101"/>
        <end position="121"/>
    </location>
</feature>
<evidence type="ECO:0000256" key="9">
    <source>
        <dbReference type="SAM" id="Phobius"/>
    </source>
</evidence>
<evidence type="ECO:0000256" key="8">
    <source>
        <dbReference type="ARBA" id="ARBA00023136"/>
    </source>
</evidence>
<feature type="transmembrane region" description="Helical" evidence="9">
    <location>
        <begin position="302"/>
        <end position="320"/>
    </location>
</feature>
<dbReference type="InterPro" id="IPR011701">
    <property type="entry name" value="MFS"/>
</dbReference>
<name>A0ABV8CGV7_9GAMM</name>
<dbReference type="InterPro" id="IPR005829">
    <property type="entry name" value="Sugar_transporter_CS"/>
</dbReference>
<dbReference type="RefSeq" id="WP_382343413.1">
    <property type="nucleotide sequence ID" value="NZ_JBHSAB010000023.1"/>
</dbReference>
<accession>A0ABV8CGV7</accession>
<dbReference type="PROSITE" id="PS50850">
    <property type="entry name" value="MFS"/>
    <property type="match status" value="1"/>
</dbReference>
<comment type="caution">
    <text evidence="11">The sequence shown here is derived from an EMBL/GenBank/DDBJ whole genome shotgun (WGS) entry which is preliminary data.</text>
</comment>
<dbReference type="PROSITE" id="PS00216">
    <property type="entry name" value="SUGAR_TRANSPORT_1"/>
    <property type="match status" value="1"/>
</dbReference>
<feature type="transmembrane region" description="Helical" evidence="9">
    <location>
        <begin position="326"/>
        <end position="351"/>
    </location>
</feature>
<keyword evidence="4" id="KW-1003">Cell membrane</keyword>
<evidence type="ECO:0000313" key="12">
    <source>
        <dbReference type="Proteomes" id="UP001595758"/>
    </source>
</evidence>
<reference evidence="12" key="1">
    <citation type="journal article" date="2019" name="Int. J. Syst. Evol. Microbiol.">
        <title>The Global Catalogue of Microorganisms (GCM) 10K type strain sequencing project: providing services to taxonomists for standard genome sequencing and annotation.</title>
        <authorList>
            <consortium name="The Broad Institute Genomics Platform"/>
            <consortium name="The Broad Institute Genome Sequencing Center for Infectious Disease"/>
            <person name="Wu L."/>
            <person name="Ma J."/>
        </authorList>
    </citation>
    <scope>NUCLEOTIDE SEQUENCE [LARGE SCALE GENOMIC DNA]</scope>
    <source>
        <strain evidence="12">CCUG 59858</strain>
    </source>
</reference>
<keyword evidence="12" id="KW-1185">Reference proteome</keyword>
<keyword evidence="6" id="KW-0769">Symport</keyword>
<gene>
    <name evidence="11" type="ORF">ACFORL_09540</name>
</gene>
<evidence type="ECO:0000313" key="11">
    <source>
        <dbReference type="EMBL" id="MFC3909312.1"/>
    </source>
</evidence>
<keyword evidence="5 9" id="KW-0812">Transmembrane</keyword>
<dbReference type="PANTHER" id="PTHR43528:SF1">
    <property type="entry name" value="ALPHA-KETOGLUTARATE PERMEASE"/>
    <property type="match status" value="1"/>
</dbReference>
<dbReference type="PANTHER" id="PTHR43528">
    <property type="entry name" value="ALPHA-KETOGLUTARATE PERMEASE"/>
    <property type="match status" value="1"/>
</dbReference>
<proteinExistence type="inferred from homology"/>
<evidence type="ECO:0000256" key="7">
    <source>
        <dbReference type="ARBA" id="ARBA00022989"/>
    </source>
</evidence>
<dbReference type="Gene3D" id="1.20.1250.20">
    <property type="entry name" value="MFS general substrate transporter like domains"/>
    <property type="match status" value="2"/>
</dbReference>
<keyword evidence="3" id="KW-0813">Transport</keyword>
<feature type="transmembrane region" description="Helical" evidence="9">
    <location>
        <begin position="177"/>
        <end position="196"/>
    </location>
</feature>
<dbReference type="Pfam" id="PF07690">
    <property type="entry name" value="MFS_1"/>
    <property type="match status" value="1"/>
</dbReference>
<organism evidence="11 12">
    <name type="scientific">Legionella dresdenensis</name>
    <dbReference type="NCBI Taxonomy" id="450200"/>
    <lineage>
        <taxon>Bacteria</taxon>
        <taxon>Pseudomonadati</taxon>
        <taxon>Pseudomonadota</taxon>
        <taxon>Gammaproteobacteria</taxon>
        <taxon>Legionellales</taxon>
        <taxon>Legionellaceae</taxon>
        <taxon>Legionella</taxon>
    </lineage>
</organism>
<keyword evidence="8 9" id="KW-0472">Membrane</keyword>
<evidence type="ECO:0000256" key="3">
    <source>
        <dbReference type="ARBA" id="ARBA00022448"/>
    </source>
</evidence>
<feature type="transmembrane region" description="Helical" evidence="9">
    <location>
        <begin position="77"/>
        <end position="95"/>
    </location>
</feature>